<evidence type="ECO:0000313" key="5">
    <source>
        <dbReference type="Proteomes" id="UP000298179"/>
    </source>
</evidence>
<proteinExistence type="predicted"/>
<accession>A0A4Y8RG96</accession>
<dbReference type="EMBL" id="SOZD01000004">
    <property type="protein sequence ID" value="TFF21749.1"/>
    <property type="molecule type" value="Genomic_DNA"/>
</dbReference>
<feature type="signal peptide" evidence="2">
    <location>
        <begin position="1"/>
        <end position="23"/>
    </location>
</feature>
<dbReference type="Proteomes" id="UP000298179">
    <property type="component" value="Unassembled WGS sequence"/>
</dbReference>
<name>A0A4Y8RG96_9HYPH</name>
<keyword evidence="5" id="KW-1185">Reference proteome</keyword>
<organism evidence="4 5">
    <name type="scientific">Jiella endophytica</name>
    <dbReference type="NCBI Taxonomy" id="2558362"/>
    <lineage>
        <taxon>Bacteria</taxon>
        <taxon>Pseudomonadati</taxon>
        <taxon>Pseudomonadota</taxon>
        <taxon>Alphaproteobacteria</taxon>
        <taxon>Hyphomicrobiales</taxon>
        <taxon>Aurantimonadaceae</taxon>
        <taxon>Jiella</taxon>
    </lineage>
</organism>
<comment type="caution">
    <text evidence="4">The sequence shown here is derived from an EMBL/GenBank/DDBJ whole genome shotgun (WGS) entry which is preliminary data.</text>
</comment>
<evidence type="ECO:0000313" key="4">
    <source>
        <dbReference type="EMBL" id="TFF21749.1"/>
    </source>
</evidence>
<keyword evidence="2" id="KW-0732">Signal</keyword>
<dbReference type="SUPFAM" id="SSF50346">
    <property type="entry name" value="PRC-barrel domain"/>
    <property type="match status" value="1"/>
</dbReference>
<sequence>MTPMFRAAVASLFLAGMAGQSLAQDAGTAPDASADAPADTSAATGGAATSGAAAGVLAPIEDDNAPVPQLNLMVGQVEDMDLVGPNDEEVGEIDGILGDANGSAKAITVDVGGFLGIGEKTIILMLSDLSLDMGRIKTKLTKDEIEKLPAFGG</sequence>
<dbReference type="Gene3D" id="2.30.30.240">
    <property type="entry name" value="PRC-barrel domain"/>
    <property type="match status" value="1"/>
</dbReference>
<evidence type="ECO:0000256" key="1">
    <source>
        <dbReference type="SAM" id="MobiDB-lite"/>
    </source>
</evidence>
<evidence type="ECO:0000256" key="2">
    <source>
        <dbReference type="SAM" id="SignalP"/>
    </source>
</evidence>
<feature type="chain" id="PRO_5021369084" description="PRC-barrel domain-containing protein" evidence="2">
    <location>
        <begin position="24"/>
        <end position="153"/>
    </location>
</feature>
<dbReference type="AlphaFoldDB" id="A0A4Y8RG96"/>
<dbReference type="Pfam" id="PF05239">
    <property type="entry name" value="PRC"/>
    <property type="match status" value="1"/>
</dbReference>
<reference evidence="4 5" key="1">
    <citation type="submission" date="2019-03" db="EMBL/GenBank/DDBJ databases">
        <title>Jiella endophytica sp. nov., a novel endophytic bacterium isolated from root of Ficus microcarpa Linn. f.</title>
        <authorList>
            <person name="Tuo L."/>
        </authorList>
    </citation>
    <scope>NUCLEOTIDE SEQUENCE [LARGE SCALE GENOMIC DNA]</scope>
    <source>
        <strain evidence="4 5">CBS5Q-3</strain>
    </source>
</reference>
<dbReference type="InterPro" id="IPR011033">
    <property type="entry name" value="PRC_barrel-like_sf"/>
</dbReference>
<gene>
    <name evidence="4" type="ORF">E3C22_13765</name>
</gene>
<feature type="domain" description="PRC-barrel" evidence="3">
    <location>
        <begin position="77"/>
        <end position="144"/>
    </location>
</feature>
<protein>
    <recommendedName>
        <fullName evidence="3">PRC-barrel domain-containing protein</fullName>
    </recommendedName>
</protein>
<dbReference type="OrthoDB" id="7876889at2"/>
<evidence type="ECO:0000259" key="3">
    <source>
        <dbReference type="Pfam" id="PF05239"/>
    </source>
</evidence>
<feature type="region of interest" description="Disordered" evidence="1">
    <location>
        <begin position="25"/>
        <end position="45"/>
    </location>
</feature>
<dbReference type="InterPro" id="IPR027275">
    <property type="entry name" value="PRC-brl_dom"/>
</dbReference>